<keyword evidence="4" id="KW-0520">NAD</keyword>
<dbReference type="PANTHER" id="PTHR13871">
    <property type="entry name" value="THIOREDOXIN"/>
    <property type="match status" value="1"/>
</dbReference>
<organism evidence="9 10">
    <name type="scientific">Citrullus colocynthis</name>
    <name type="common">colocynth</name>
    <dbReference type="NCBI Taxonomy" id="252529"/>
    <lineage>
        <taxon>Eukaryota</taxon>
        <taxon>Viridiplantae</taxon>
        <taxon>Streptophyta</taxon>
        <taxon>Embryophyta</taxon>
        <taxon>Tracheophyta</taxon>
        <taxon>Spermatophyta</taxon>
        <taxon>Magnoliopsida</taxon>
        <taxon>eudicotyledons</taxon>
        <taxon>Gunneridae</taxon>
        <taxon>Pentapetalae</taxon>
        <taxon>rosids</taxon>
        <taxon>fabids</taxon>
        <taxon>Cucurbitales</taxon>
        <taxon>Cucurbitaceae</taxon>
        <taxon>Benincaseae</taxon>
        <taxon>Citrullus</taxon>
    </lineage>
</organism>
<evidence type="ECO:0000256" key="4">
    <source>
        <dbReference type="ARBA" id="ARBA00023027"/>
    </source>
</evidence>
<evidence type="ECO:0000256" key="3">
    <source>
        <dbReference type="ARBA" id="ARBA00023002"/>
    </source>
</evidence>
<evidence type="ECO:0000256" key="2">
    <source>
        <dbReference type="ARBA" id="ARBA00022737"/>
    </source>
</evidence>
<dbReference type="Proteomes" id="UP001642487">
    <property type="component" value="Chromosome 11"/>
</dbReference>
<evidence type="ECO:0000259" key="8">
    <source>
        <dbReference type="PROSITE" id="PS51352"/>
    </source>
</evidence>
<dbReference type="InterPro" id="IPR045870">
    <property type="entry name" value="TryX_NRX_thioredoxin_dom"/>
</dbReference>
<accession>A0ABP0Y455</accession>
<comment type="catalytic activity">
    <reaction evidence="6">
        <text>[protein]-dithiol + NAD(+) = [protein]-disulfide + NADH + H(+)</text>
        <dbReference type="Rhea" id="RHEA:18749"/>
        <dbReference type="Rhea" id="RHEA-COMP:10593"/>
        <dbReference type="Rhea" id="RHEA-COMP:10594"/>
        <dbReference type="ChEBI" id="CHEBI:15378"/>
        <dbReference type="ChEBI" id="CHEBI:29950"/>
        <dbReference type="ChEBI" id="CHEBI:50058"/>
        <dbReference type="ChEBI" id="CHEBI:57540"/>
        <dbReference type="ChEBI" id="CHEBI:57945"/>
        <dbReference type="EC" id="1.8.1.8"/>
    </reaction>
</comment>
<evidence type="ECO:0000313" key="9">
    <source>
        <dbReference type="EMBL" id="CAK9313926.1"/>
    </source>
</evidence>
<dbReference type="EC" id="1.8.1.8" evidence="1"/>
<dbReference type="InterPro" id="IPR052259">
    <property type="entry name" value="Nucleoredoxin-like"/>
</dbReference>
<proteinExistence type="inferred from homology"/>
<dbReference type="Pfam" id="PF13905">
    <property type="entry name" value="Thioredoxin_8"/>
    <property type="match status" value="2"/>
</dbReference>
<gene>
    <name evidence="9" type="ORF">CITCOLO1_LOCUS5665</name>
</gene>
<feature type="domain" description="Thioredoxin" evidence="8">
    <location>
        <begin position="1"/>
        <end position="143"/>
    </location>
</feature>
<dbReference type="InterPro" id="IPR012336">
    <property type="entry name" value="Thioredoxin-like_fold"/>
</dbReference>
<keyword evidence="2" id="KW-0677">Repeat</keyword>
<evidence type="ECO:0000256" key="6">
    <source>
        <dbReference type="ARBA" id="ARBA00047388"/>
    </source>
</evidence>
<protein>
    <recommendedName>
        <fullName evidence="1">protein-disulfide reductase</fullName>
        <ecNumber evidence="1">1.8.1.8</ecNumber>
    </recommendedName>
</protein>
<keyword evidence="3" id="KW-0560">Oxidoreductase</keyword>
<evidence type="ECO:0000256" key="5">
    <source>
        <dbReference type="ARBA" id="ARBA00025782"/>
    </source>
</evidence>
<reference evidence="9 10" key="1">
    <citation type="submission" date="2024-03" db="EMBL/GenBank/DDBJ databases">
        <authorList>
            <person name="Gkanogiannis A."/>
            <person name="Becerra Lopez-Lavalle L."/>
        </authorList>
    </citation>
    <scope>NUCLEOTIDE SEQUENCE [LARGE SCALE GENOMIC DNA]</scope>
</reference>
<evidence type="ECO:0000256" key="7">
    <source>
        <dbReference type="ARBA" id="ARBA00047804"/>
    </source>
</evidence>
<keyword evidence="10" id="KW-1185">Reference proteome</keyword>
<evidence type="ECO:0000313" key="10">
    <source>
        <dbReference type="Proteomes" id="UP001642487"/>
    </source>
</evidence>
<comment type="catalytic activity">
    <reaction evidence="7">
        <text>[protein]-dithiol + NADP(+) = [protein]-disulfide + NADPH + H(+)</text>
        <dbReference type="Rhea" id="RHEA:18753"/>
        <dbReference type="Rhea" id="RHEA-COMP:10593"/>
        <dbReference type="Rhea" id="RHEA-COMP:10594"/>
        <dbReference type="ChEBI" id="CHEBI:15378"/>
        <dbReference type="ChEBI" id="CHEBI:29950"/>
        <dbReference type="ChEBI" id="CHEBI:50058"/>
        <dbReference type="ChEBI" id="CHEBI:57783"/>
        <dbReference type="ChEBI" id="CHEBI:58349"/>
        <dbReference type="EC" id="1.8.1.8"/>
    </reaction>
</comment>
<comment type="similarity">
    <text evidence="5">Belongs to the nucleoredoxin family.</text>
</comment>
<name>A0ABP0Y455_9ROSI</name>
<dbReference type="InterPro" id="IPR036249">
    <property type="entry name" value="Thioredoxin-like_sf"/>
</dbReference>
<dbReference type="EMBL" id="OZ021745">
    <property type="protein sequence ID" value="CAK9313926.1"/>
    <property type="molecule type" value="Genomic_DNA"/>
</dbReference>
<dbReference type="SUPFAM" id="SSF52833">
    <property type="entry name" value="Thioredoxin-like"/>
    <property type="match status" value="2"/>
</dbReference>
<sequence length="424" mass="47933">MASDGVHDLTSILSSEGRDFLIRNNGDQVKVSSLIGKNVGLYFSASWCPPCRLFTPKLAQVYKELASKNDFEVVYISSDRDELSFKAYFSKMPWLSIPFADSETQKNLKLLFQLTGIPRLVVLDANGKVSTDEGVNLVKKFGAHAYPFTSDRKKQLLAEKEEEAKNNQTITSLLVSTSRDYVLSNDGNQIPVSKLEGKLIGLYFSMPHHEQCDEFTPKLIEAYNKLKEKEENFEIVLICLDDEDEDSFKEAFKTMPWLALPFKDEKCQQLKLYFDVSDIPAIVIIGQDGKTSNPNAVELVKEHGIDAYPFTPKKLEVVDECPSAKLELQSPKQTHLFISARDLVIAQNDGEVKVSCGCDGSKNKDEAKQDDEETCKEEKEETCKEICKEEKEETCKEICKDEKEETCKEEKMETCKDEKEGCKG</sequence>
<dbReference type="Gene3D" id="3.40.30.10">
    <property type="entry name" value="Glutaredoxin"/>
    <property type="match status" value="2"/>
</dbReference>
<dbReference type="PROSITE" id="PS51352">
    <property type="entry name" value="THIOREDOXIN_2"/>
    <property type="match status" value="1"/>
</dbReference>
<evidence type="ECO:0000256" key="1">
    <source>
        <dbReference type="ARBA" id="ARBA00012612"/>
    </source>
</evidence>
<dbReference type="CDD" id="cd03009">
    <property type="entry name" value="TryX_like_TryX_NRX"/>
    <property type="match status" value="1"/>
</dbReference>
<dbReference type="InterPro" id="IPR013766">
    <property type="entry name" value="Thioredoxin_domain"/>
</dbReference>
<dbReference type="PANTHER" id="PTHR13871:SF96">
    <property type="entry name" value="THIOREDOXIN DOMAIN-CONTAINING PROTEIN"/>
    <property type="match status" value="1"/>
</dbReference>